<dbReference type="InterPro" id="IPR032675">
    <property type="entry name" value="LRR_dom_sf"/>
</dbReference>
<keyword evidence="2" id="KW-1185">Reference proteome</keyword>
<comment type="caution">
    <text evidence="1">The sequence shown here is derived from an EMBL/GenBank/DDBJ whole genome shotgun (WGS) entry which is preliminary data.</text>
</comment>
<evidence type="ECO:0000313" key="2">
    <source>
        <dbReference type="Proteomes" id="UP001457282"/>
    </source>
</evidence>
<name>A0AAW1XBT0_RUBAR</name>
<accession>A0AAW1XBT0</accession>
<dbReference type="Gene3D" id="3.80.10.10">
    <property type="entry name" value="Ribonuclease Inhibitor"/>
    <property type="match status" value="1"/>
</dbReference>
<dbReference type="SUPFAM" id="SSF52047">
    <property type="entry name" value="RNI-like"/>
    <property type="match status" value="1"/>
</dbReference>
<dbReference type="SUPFAM" id="SSF81383">
    <property type="entry name" value="F-box domain"/>
    <property type="match status" value="1"/>
</dbReference>
<dbReference type="AlphaFoldDB" id="A0AAW1XBT0"/>
<dbReference type="EMBL" id="JBEDUW010000004">
    <property type="protein sequence ID" value="KAK9933210.1"/>
    <property type="molecule type" value="Genomic_DNA"/>
</dbReference>
<sequence length="241" mass="27516">MEDQRIWGDLNSDCLVKIFGKVGMESLLLDIPFVCKSWYKASLDSSCWQCLIFPDFTADPAASLSLEPNTLCQRFVSEYRIDKSRFSSTKFVKFVVNRSRGKATSITLPAYCTQEAVEFVAHVCPDLVFLDISRYLQFTPARKQISDLICNWGNLVELSLCWSYNLEKILSQISVHCKNFCALHVSYASIRENEALMIIQLVPNIKDCVGFNEFDEEILKLSSHISKFMCEGSKEELFIVP</sequence>
<gene>
    <name evidence="1" type="ORF">M0R45_020413</name>
</gene>
<dbReference type="PANTHER" id="PTHR38926:SF5">
    <property type="entry name" value="F-BOX AND LEUCINE-RICH REPEAT PROTEIN 6"/>
    <property type="match status" value="1"/>
</dbReference>
<organism evidence="1 2">
    <name type="scientific">Rubus argutus</name>
    <name type="common">Southern blackberry</name>
    <dbReference type="NCBI Taxonomy" id="59490"/>
    <lineage>
        <taxon>Eukaryota</taxon>
        <taxon>Viridiplantae</taxon>
        <taxon>Streptophyta</taxon>
        <taxon>Embryophyta</taxon>
        <taxon>Tracheophyta</taxon>
        <taxon>Spermatophyta</taxon>
        <taxon>Magnoliopsida</taxon>
        <taxon>eudicotyledons</taxon>
        <taxon>Gunneridae</taxon>
        <taxon>Pentapetalae</taxon>
        <taxon>rosids</taxon>
        <taxon>fabids</taxon>
        <taxon>Rosales</taxon>
        <taxon>Rosaceae</taxon>
        <taxon>Rosoideae</taxon>
        <taxon>Rosoideae incertae sedis</taxon>
        <taxon>Rubus</taxon>
    </lineage>
</organism>
<dbReference type="PANTHER" id="PTHR38926">
    <property type="entry name" value="F-BOX DOMAIN CONTAINING PROTEIN, EXPRESSED"/>
    <property type="match status" value="1"/>
</dbReference>
<evidence type="ECO:0000313" key="1">
    <source>
        <dbReference type="EMBL" id="KAK9933210.1"/>
    </source>
</evidence>
<evidence type="ECO:0008006" key="3">
    <source>
        <dbReference type="Google" id="ProtNLM"/>
    </source>
</evidence>
<dbReference type="Proteomes" id="UP001457282">
    <property type="component" value="Unassembled WGS sequence"/>
</dbReference>
<protein>
    <recommendedName>
        <fullName evidence="3">F-box/LRR-repeat protein</fullName>
    </recommendedName>
</protein>
<dbReference type="Gene3D" id="1.20.1280.50">
    <property type="match status" value="1"/>
</dbReference>
<dbReference type="InterPro" id="IPR036047">
    <property type="entry name" value="F-box-like_dom_sf"/>
</dbReference>
<reference evidence="1 2" key="1">
    <citation type="journal article" date="2023" name="G3 (Bethesda)">
        <title>A chromosome-length genome assembly and annotation of blackberry (Rubus argutus, cv. 'Hillquist').</title>
        <authorList>
            <person name="Bruna T."/>
            <person name="Aryal R."/>
            <person name="Dudchenko O."/>
            <person name="Sargent D.J."/>
            <person name="Mead D."/>
            <person name="Buti M."/>
            <person name="Cavallini A."/>
            <person name="Hytonen T."/>
            <person name="Andres J."/>
            <person name="Pham M."/>
            <person name="Weisz D."/>
            <person name="Mascagni F."/>
            <person name="Usai G."/>
            <person name="Natali L."/>
            <person name="Bassil N."/>
            <person name="Fernandez G.E."/>
            <person name="Lomsadze A."/>
            <person name="Armour M."/>
            <person name="Olukolu B."/>
            <person name="Poorten T."/>
            <person name="Britton C."/>
            <person name="Davik J."/>
            <person name="Ashrafi H."/>
            <person name="Aiden E.L."/>
            <person name="Borodovsky M."/>
            <person name="Worthington M."/>
        </authorList>
    </citation>
    <scope>NUCLEOTIDE SEQUENCE [LARGE SCALE GENOMIC DNA]</scope>
    <source>
        <strain evidence="1">PI 553951</strain>
    </source>
</reference>
<proteinExistence type="predicted"/>